<name>A0A921U6R1_SORBI</name>
<sequence>MLSRMDACSHPACCYACLFALFPSLLPQQPPCSLIRHKDDGGSGKIDLRDTMVTKGLVNSCFLRRA</sequence>
<dbReference type="EMBL" id="CM027687">
    <property type="protein sequence ID" value="KAG0520239.1"/>
    <property type="molecule type" value="Genomic_DNA"/>
</dbReference>
<dbReference type="AlphaFoldDB" id="A0A921U6R1"/>
<reference evidence="1" key="1">
    <citation type="journal article" date="2019" name="BMC Genomics">
        <title>A new reference genome for Sorghum bicolor reveals high levels of sequence similarity between sweet and grain genotypes: implications for the genetics of sugar metabolism.</title>
        <authorList>
            <person name="Cooper E.A."/>
            <person name="Brenton Z.W."/>
            <person name="Flinn B.S."/>
            <person name="Jenkins J."/>
            <person name="Shu S."/>
            <person name="Flowers D."/>
            <person name="Luo F."/>
            <person name="Wang Y."/>
            <person name="Xia P."/>
            <person name="Barry K."/>
            <person name="Daum C."/>
            <person name="Lipzen A."/>
            <person name="Yoshinaga Y."/>
            <person name="Schmutz J."/>
            <person name="Saski C."/>
            <person name="Vermerris W."/>
            <person name="Kresovich S."/>
        </authorList>
    </citation>
    <scope>NUCLEOTIDE SEQUENCE</scope>
</reference>
<evidence type="ECO:0000313" key="1">
    <source>
        <dbReference type="EMBL" id="KAG0520239.1"/>
    </source>
</evidence>
<organism evidence="1 2">
    <name type="scientific">Sorghum bicolor</name>
    <name type="common">Sorghum</name>
    <name type="synonym">Sorghum vulgare</name>
    <dbReference type="NCBI Taxonomy" id="4558"/>
    <lineage>
        <taxon>Eukaryota</taxon>
        <taxon>Viridiplantae</taxon>
        <taxon>Streptophyta</taxon>
        <taxon>Embryophyta</taxon>
        <taxon>Tracheophyta</taxon>
        <taxon>Spermatophyta</taxon>
        <taxon>Magnoliopsida</taxon>
        <taxon>Liliopsida</taxon>
        <taxon>Poales</taxon>
        <taxon>Poaceae</taxon>
        <taxon>PACMAD clade</taxon>
        <taxon>Panicoideae</taxon>
        <taxon>Andropogonodae</taxon>
        <taxon>Andropogoneae</taxon>
        <taxon>Sorghinae</taxon>
        <taxon>Sorghum</taxon>
    </lineage>
</organism>
<proteinExistence type="predicted"/>
<evidence type="ECO:0000313" key="2">
    <source>
        <dbReference type="Proteomes" id="UP000807115"/>
    </source>
</evidence>
<comment type="caution">
    <text evidence="1">The sequence shown here is derived from an EMBL/GenBank/DDBJ whole genome shotgun (WGS) entry which is preliminary data.</text>
</comment>
<reference evidence="1" key="2">
    <citation type="submission" date="2020-10" db="EMBL/GenBank/DDBJ databases">
        <authorList>
            <person name="Cooper E.A."/>
            <person name="Brenton Z.W."/>
            <person name="Flinn B.S."/>
            <person name="Jenkins J."/>
            <person name="Shu S."/>
            <person name="Flowers D."/>
            <person name="Luo F."/>
            <person name="Wang Y."/>
            <person name="Xia P."/>
            <person name="Barry K."/>
            <person name="Daum C."/>
            <person name="Lipzen A."/>
            <person name="Yoshinaga Y."/>
            <person name="Schmutz J."/>
            <person name="Saski C."/>
            <person name="Vermerris W."/>
            <person name="Kresovich S."/>
        </authorList>
    </citation>
    <scope>NUCLEOTIDE SEQUENCE</scope>
</reference>
<accession>A0A921U6R1</accession>
<gene>
    <name evidence="1" type="ORF">BDA96_08G056700</name>
</gene>
<dbReference type="Proteomes" id="UP000807115">
    <property type="component" value="Chromosome 8"/>
</dbReference>
<protein>
    <submittedName>
        <fullName evidence="1">Uncharacterized protein</fullName>
    </submittedName>
</protein>